<feature type="compositionally biased region" description="Basic and acidic residues" evidence="1">
    <location>
        <begin position="1276"/>
        <end position="1293"/>
    </location>
</feature>
<evidence type="ECO:0000256" key="2">
    <source>
        <dbReference type="SAM" id="Phobius"/>
    </source>
</evidence>
<feature type="region of interest" description="Disordered" evidence="1">
    <location>
        <begin position="667"/>
        <end position="690"/>
    </location>
</feature>
<keyword evidence="2" id="KW-0472">Membrane</keyword>
<feature type="compositionally biased region" description="Polar residues" evidence="1">
    <location>
        <begin position="1250"/>
        <end position="1268"/>
    </location>
</feature>
<dbReference type="PANTHER" id="PTHR39952:SF1">
    <property type="match status" value="1"/>
</dbReference>
<keyword evidence="3" id="KW-1185">Reference proteome</keyword>
<keyword evidence="2" id="KW-1133">Transmembrane helix</keyword>
<proteinExistence type="predicted"/>
<feature type="region of interest" description="Disordered" evidence="1">
    <location>
        <begin position="344"/>
        <end position="373"/>
    </location>
</feature>
<dbReference type="RefSeq" id="XP_049317640.1">
    <property type="nucleotide sequence ID" value="XM_049461683.1"/>
</dbReference>
<evidence type="ECO:0000256" key="1">
    <source>
        <dbReference type="SAM" id="MobiDB-lite"/>
    </source>
</evidence>
<organism evidence="3 4">
    <name type="scientific">Bactrocera dorsalis</name>
    <name type="common">Oriental fruit fly</name>
    <name type="synonym">Dacus dorsalis</name>
    <dbReference type="NCBI Taxonomy" id="27457"/>
    <lineage>
        <taxon>Eukaryota</taxon>
        <taxon>Metazoa</taxon>
        <taxon>Ecdysozoa</taxon>
        <taxon>Arthropoda</taxon>
        <taxon>Hexapoda</taxon>
        <taxon>Insecta</taxon>
        <taxon>Pterygota</taxon>
        <taxon>Neoptera</taxon>
        <taxon>Endopterygota</taxon>
        <taxon>Diptera</taxon>
        <taxon>Brachycera</taxon>
        <taxon>Muscomorpha</taxon>
        <taxon>Tephritoidea</taxon>
        <taxon>Tephritidae</taxon>
        <taxon>Bactrocera</taxon>
        <taxon>Bactrocera</taxon>
    </lineage>
</organism>
<feature type="compositionally biased region" description="Polar residues" evidence="1">
    <location>
        <begin position="178"/>
        <end position="190"/>
    </location>
</feature>
<feature type="transmembrane region" description="Helical" evidence="2">
    <location>
        <begin position="546"/>
        <end position="569"/>
    </location>
</feature>
<feature type="transmembrane region" description="Helical" evidence="2">
    <location>
        <begin position="429"/>
        <end position="450"/>
    </location>
</feature>
<feature type="compositionally biased region" description="Pro residues" evidence="1">
    <location>
        <begin position="360"/>
        <end position="371"/>
    </location>
</feature>
<dbReference type="Proteomes" id="UP001652620">
    <property type="component" value="Unplaced"/>
</dbReference>
<feature type="region of interest" description="Disordered" evidence="1">
    <location>
        <begin position="1250"/>
        <end position="1311"/>
    </location>
</feature>
<feature type="compositionally biased region" description="Low complexity" evidence="1">
    <location>
        <begin position="1066"/>
        <end position="1078"/>
    </location>
</feature>
<dbReference type="GeneID" id="105224789"/>
<feature type="compositionally biased region" description="Polar residues" evidence="1">
    <location>
        <begin position="1176"/>
        <end position="1187"/>
    </location>
</feature>
<accession>A0ABM3K825</accession>
<feature type="compositionally biased region" description="Gly residues" evidence="1">
    <location>
        <begin position="854"/>
        <end position="864"/>
    </location>
</feature>
<feature type="region of interest" description="Disordered" evidence="1">
    <location>
        <begin position="695"/>
        <end position="714"/>
    </location>
</feature>
<gene>
    <name evidence="4" type="primary">LOC105224789</name>
</gene>
<reference evidence="4" key="1">
    <citation type="submission" date="2025-08" db="UniProtKB">
        <authorList>
            <consortium name="RefSeq"/>
        </authorList>
    </citation>
    <scope>IDENTIFICATION</scope>
    <source>
        <tissue evidence="4">Adult</tissue>
    </source>
</reference>
<name>A0ABM3K825_BACDO</name>
<protein>
    <submittedName>
        <fullName evidence="4">Uncharacterized protein LOC105224789 isoform X1</fullName>
    </submittedName>
</protein>
<keyword evidence="2" id="KW-0812">Transmembrane</keyword>
<feature type="transmembrane region" description="Helical" evidence="2">
    <location>
        <begin position="462"/>
        <end position="484"/>
    </location>
</feature>
<feature type="region of interest" description="Disordered" evidence="1">
    <location>
        <begin position="850"/>
        <end position="922"/>
    </location>
</feature>
<sequence>MASNDLNTNSANQQHRPIDELDLELRQHASTSHSYPSNIVNASNHHLSSGSLAENSASSVGTQQHQYHYIQYPPYYYHIGGQAYRTQQQQQQQQAQFLHAQQLTGLPEVTCHCHCSCGAQQQQQQLWNQRQYQQQNISASTATIGQRQNEEDSSKIVVQVHCQSNDDADCERDRERNTQPPTKAQSEQSLLNHSYQTLQLQSGTEEKPLNVLHSSQLNVSCDCDLECTCGAERLRGTAGEAAAMHTKTAASDDNLDTDVLDNPSPLKNHKQCQLEAMLGADEITVSESDNNSTMIKKKKKTGGACKHANNEMNSWCHMQDQNSALATDKSCDCHYNSSHIEIYSDGDSKVGHDSIDDQRPPLPPRPPPPPRLRNATITGNGPHRHGPGIKKYVVWCLICGGFSCLLGILFLGVYFLLHSYTITVGNFETVPTFVPATMLILTGVCIICLARRRNRYSYLIKLSGVCGLISALTCALVTVTTTVLHMSRLQALRECEYAQKTRTCTCYSDMIESQVDRVDKEGVRLVFDSLSDCGVVHGFLYSCLRAIFGLSVAGVLVAVFSCMLVYQLLSHERKKMYWEQLELRCRSLYTSQQGPPPNMTAMGGGRGPVCRCCEQCHLHRQVPLPATAYPWDDNGEPRFWTGQPPGNFYSPNPGGDDLHMGNSGTTCRGHGGASGARSRTTGWSWPRMPWQRNSPVPNARQFRQTPSSPDSQYGFTNNAPVVTDNMMTESDAAQGVTHNTTAPAFNVVGGALPYGVWGPPPPYSDPNSPARRGYYQYIQPNPCGNNITIANNINHSNNNMSAENIVGESTEQRMPCLNHRSVFLEQQPHQVNNVNNCCPSASMRRNLAKRRTTGGAGGGSGSGGEDTMKSKSGGGEYENTPSESDGCNMRDRFSNTLPTRKVKKRNDNNAKANIIGNVNPQPAPRLALQQANSNNDTSCANEVSESTLGDNECMEEINASLCNEEINMATPGGRTSTRVSTRTTLRRNCGIENNGFQSNSEVGAVTQPMAAVESDALVIAADMHATGDPAESEVYFADVSSCCNMSLKNDNYYDEAHQTTHHHQHQNSNCSQNSSSTNEDYLAQRFGQRENSIRSRLPFPQTRSNDYEENLNTHNTKDISGNVTPVNQMQKEISRQSMCSVESEAQTECTDLSPATPCSNKFGQTNFEGGKIKPNNDGSENTLQPRSTGVPLPNFVAKFPYSSESQSLEAHRRSTKDIHDLILSSEAHYEVINDNPQPTLPCQFTAQQQNTRINKPQPQRPTNLSSSKTKTKHGIKTRDRIEVNVLPNERDWSKGPGLGGGGCGNNERKCL</sequence>
<feature type="region of interest" description="Disordered" evidence="1">
    <location>
        <begin position="166"/>
        <end position="190"/>
    </location>
</feature>
<dbReference type="PANTHER" id="PTHR39952">
    <property type="entry name" value="FI02073P"/>
    <property type="match status" value="1"/>
</dbReference>
<feature type="region of interest" description="Disordered" evidence="1">
    <location>
        <begin position="1057"/>
        <end position="1122"/>
    </location>
</feature>
<feature type="compositionally biased region" description="Basic and acidic residues" evidence="1">
    <location>
        <begin position="346"/>
        <end position="359"/>
    </location>
</feature>
<feature type="compositionally biased region" description="Polar residues" evidence="1">
    <location>
        <begin position="1110"/>
        <end position="1122"/>
    </location>
</feature>
<evidence type="ECO:0000313" key="4">
    <source>
        <dbReference type="RefSeq" id="XP_049317640.1"/>
    </source>
</evidence>
<feature type="region of interest" description="Disordered" evidence="1">
    <location>
        <begin position="1167"/>
        <end position="1190"/>
    </location>
</feature>
<feature type="transmembrane region" description="Helical" evidence="2">
    <location>
        <begin position="392"/>
        <end position="417"/>
    </location>
</feature>
<evidence type="ECO:0000313" key="3">
    <source>
        <dbReference type="Proteomes" id="UP001652620"/>
    </source>
</evidence>